<dbReference type="Pfam" id="PF07264">
    <property type="entry name" value="EI24"/>
    <property type="match status" value="1"/>
</dbReference>
<protein>
    <submittedName>
        <fullName evidence="7">CysZ-like protein</fullName>
    </submittedName>
</protein>
<feature type="transmembrane region" description="Helical" evidence="5">
    <location>
        <begin position="198"/>
        <end position="227"/>
    </location>
</feature>
<dbReference type="EMBL" id="AP014854">
    <property type="protein sequence ID" value="BAR99173.1"/>
    <property type="molecule type" value="Genomic_DNA"/>
</dbReference>
<keyword evidence="8" id="KW-1185">Reference proteome</keyword>
<keyword evidence="3 5" id="KW-1133">Transmembrane helix</keyword>
<dbReference type="NCBIfam" id="NF009407">
    <property type="entry name" value="PRK12768.1"/>
    <property type="match status" value="1"/>
</dbReference>
<dbReference type="KEGG" id="bvr:BVIR_3093"/>
<evidence type="ECO:0000313" key="8">
    <source>
        <dbReference type="Proteomes" id="UP000065734"/>
    </source>
</evidence>
<feature type="transmembrane region" description="Helical" evidence="5">
    <location>
        <begin position="21"/>
        <end position="41"/>
    </location>
</feature>
<evidence type="ECO:0000256" key="3">
    <source>
        <dbReference type="ARBA" id="ARBA00022989"/>
    </source>
</evidence>
<evidence type="ECO:0000256" key="4">
    <source>
        <dbReference type="ARBA" id="ARBA00023136"/>
    </source>
</evidence>
<feature type="transmembrane region" description="Helical" evidence="5">
    <location>
        <begin position="151"/>
        <end position="170"/>
    </location>
</feature>
<reference evidence="6" key="1">
    <citation type="journal article" date="2015" name="Genome Announc.">
        <title>Complete Genome Sequence of the Bacteriochlorophyll b-Producing Photosynthetic Bacterium Blastochloris viridis.</title>
        <authorList>
            <person name="Tsukatani Y."/>
            <person name="Hirose Y."/>
            <person name="Harada J."/>
            <person name="Misawa N."/>
            <person name="Mori K."/>
            <person name="Inoue K."/>
            <person name="Tamiaki H."/>
        </authorList>
    </citation>
    <scope>NUCLEOTIDE SEQUENCE [LARGE SCALE GENOMIC DNA]</scope>
    <source>
        <strain evidence="6">DSM 133</strain>
    </source>
</reference>
<evidence type="ECO:0000256" key="2">
    <source>
        <dbReference type="ARBA" id="ARBA00022692"/>
    </source>
</evidence>
<dbReference type="AlphaFoldDB" id="A0A0H5BPF0"/>
<evidence type="ECO:0000313" key="7">
    <source>
        <dbReference type="EMBL" id="CUU43515.1"/>
    </source>
</evidence>
<sequence length="240" mass="25738">MNLIDAAFRALRQTLSPALRGVLWKSIGLAVGLLVVGGVLLQRGLVWFADRGADQLLAATGGDYSGAIGIAESVVAIMAGLGLFVAFMFLVPSVTALVASLFTDDVAEIVERRDYPHHPPGRALPVWIAIWEAVKFFGVVLLVNVAALPTLLIAGIGVAVFFLVNTHLLGREYFEMAAMRFRSPEEARAMRRAHAGRVFAAGLPIAALVSVPILNLITPIFATVYMVHVHKTLSAERGET</sequence>
<dbReference type="InterPro" id="IPR059112">
    <property type="entry name" value="CysZ/EI24"/>
</dbReference>
<keyword evidence="2 5" id="KW-0812">Transmembrane</keyword>
<dbReference type="EMBL" id="LN907867">
    <property type="protein sequence ID" value="CUU43515.1"/>
    <property type="molecule type" value="Genomic_DNA"/>
</dbReference>
<feature type="transmembrane region" description="Helical" evidence="5">
    <location>
        <begin position="123"/>
        <end position="145"/>
    </location>
</feature>
<comment type="subcellular location">
    <subcellularLocation>
        <location evidence="1">Membrane</location>
        <topology evidence="1">Multi-pass membrane protein</topology>
    </subcellularLocation>
</comment>
<evidence type="ECO:0000313" key="6">
    <source>
        <dbReference type="EMBL" id="BAR99173.1"/>
    </source>
</evidence>
<keyword evidence="4 5" id="KW-0472">Membrane</keyword>
<proteinExistence type="predicted"/>
<reference evidence="8" key="3">
    <citation type="journal article" date="2016" name="Genome Announc.">
        <title>Revised genome sequence of the purple photosynthetic bacterium Blastochloris viridis.</title>
        <authorList>
            <person name="Liu L.N."/>
            <person name="Faulkner M."/>
            <person name="Liu X."/>
            <person name="Huang F."/>
            <person name="Darby A.C."/>
            <person name="Hall N."/>
        </authorList>
    </citation>
    <scope>NUCLEOTIDE SEQUENCE [LARGE SCALE GENOMIC DNA]</scope>
    <source>
        <strain evidence="8">ATCC 19567 / DSM 133 / F</strain>
    </source>
</reference>
<reference evidence="7" key="2">
    <citation type="submission" date="2015-11" db="EMBL/GenBank/DDBJ databases">
        <authorList>
            <person name="Zhang Y."/>
            <person name="Guo Z."/>
        </authorList>
    </citation>
    <scope>NUCLEOTIDE SEQUENCE</scope>
    <source>
        <strain evidence="7">1</strain>
    </source>
</reference>
<organism evidence="7 8">
    <name type="scientific">Blastochloris viridis</name>
    <name type="common">Rhodopseudomonas viridis</name>
    <dbReference type="NCBI Taxonomy" id="1079"/>
    <lineage>
        <taxon>Bacteria</taxon>
        <taxon>Pseudomonadati</taxon>
        <taxon>Pseudomonadota</taxon>
        <taxon>Alphaproteobacteria</taxon>
        <taxon>Hyphomicrobiales</taxon>
        <taxon>Blastochloridaceae</taxon>
        <taxon>Blastochloris</taxon>
    </lineage>
</organism>
<evidence type="ECO:0000256" key="5">
    <source>
        <dbReference type="SAM" id="Phobius"/>
    </source>
</evidence>
<evidence type="ECO:0000256" key="1">
    <source>
        <dbReference type="ARBA" id="ARBA00004141"/>
    </source>
</evidence>
<accession>A0A0H5BPF0</accession>
<dbReference type="STRING" id="1079.BVIR_3093"/>
<name>A0A0H5BPF0_BLAVI</name>
<dbReference type="Proteomes" id="UP000065734">
    <property type="component" value="Chromosome I"/>
</dbReference>
<gene>
    <name evidence="6" type="ORF">BV133_1580</name>
    <name evidence="7" type="ORF">BVIRIDIS_25370</name>
</gene>
<feature type="transmembrane region" description="Helical" evidence="5">
    <location>
        <begin position="74"/>
        <end position="102"/>
    </location>
</feature>